<dbReference type="PROSITE" id="PS51515">
    <property type="entry name" value="BIN3_SAM"/>
    <property type="match status" value="1"/>
</dbReference>
<evidence type="ECO:0000313" key="9">
    <source>
        <dbReference type="Proteomes" id="UP000015102"/>
    </source>
</evidence>
<evidence type="ECO:0000256" key="3">
    <source>
        <dbReference type="ARBA" id="ARBA00022679"/>
    </source>
</evidence>
<keyword evidence="9" id="KW-1185">Reference proteome</keyword>
<dbReference type="EnsemblMetazoa" id="MESCA002697-RA">
    <property type="protein sequence ID" value="MESCA002697-PA"/>
    <property type="gene ID" value="MESCA002697"/>
</dbReference>
<dbReference type="EMBL" id="CAQQ02199245">
    <property type="status" value="NOT_ANNOTATED_CDS"/>
    <property type="molecule type" value="Genomic_DNA"/>
</dbReference>
<dbReference type="PANTHER" id="PTHR12315">
    <property type="entry name" value="BICOID-INTERACTING PROTEIN RELATED"/>
    <property type="match status" value="1"/>
</dbReference>
<evidence type="ECO:0000256" key="5">
    <source>
        <dbReference type="PROSITE-ProRule" id="PRU00848"/>
    </source>
</evidence>
<dbReference type="OMA" id="KWIHLFH"/>
<dbReference type="FunFam" id="3.40.50.150:FF:000083">
    <property type="entry name" value="7SK snRNA methylphosphate capping enzyme"/>
    <property type="match status" value="1"/>
</dbReference>
<dbReference type="GO" id="GO:0008171">
    <property type="term" value="F:O-methyltransferase activity"/>
    <property type="evidence" value="ECO:0007669"/>
    <property type="project" value="UniProtKB-UniRule"/>
</dbReference>
<evidence type="ECO:0000259" key="7">
    <source>
        <dbReference type="PROSITE" id="PS51515"/>
    </source>
</evidence>
<comment type="similarity">
    <text evidence="1 6">Belongs to the methyltransferase superfamily.</text>
</comment>
<dbReference type="InterPro" id="IPR039772">
    <property type="entry name" value="Bin3-like"/>
</dbReference>
<dbReference type="GO" id="GO:0008173">
    <property type="term" value="F:RNA methyltransferase activity"/>
    <property type="evidence" value="ECO:0007669"/>
    <property type="project" value="UniProtKB-UniRule"/>
</dbReference>
<dbReference type="InterPro" id="IPR010675">
    <property type="entry name" value="Bin3_C"/>
</dbReference>
<dbReference type="PANTHER" id="PTHR12315:SF0">
    <property type="entry name" value="7SK SNRNA METHYLPHOSPHATE CAPPING ENZYME"/>
    <property type="match status" value="1"/>
</dbReference>
<dbReference type="Pfam" id="PF06859">
    <property type="entry name" value="Bin3"/>
    <property type="match status" value="1"/>
</dbReference>
<evidence type="ECO:0000313" key="8">
    <source>
        <dbReference type="EnsemblMetazoa" id="MESCA002697-PA"/>
    </source>
</evidence>
<keyword evidence="4 5" id="KW-0949">S-adenosyl-L-methionine</keyword>
<dbReference type="InterPro" id="IPR024160">
    <property type="entry name" value="BIN3_SAM-bd_dom"/>
</dbReference>
<name>T1GH14_MEGSC</name>
<dbReference type="HOGENOM" id="CLU_004729_2_0_1"/>
<evidence type="ECO:0000256" key="6">
    <source>
        <dbReference type="RuleBase" id="RU367087"/>
    </source>
</evidence>
<dbReference type="GO" id="GO:0017069">
    <property type="term" value="F:snRNA binding"/>
    <property type="evidence" value="ECO:0007669"/>
    <property type="project" value="TreeGrafter"/>
</dbReference>
<accession>T1GH14</accession>
<dbReference type="GO" id="GO:0040031">
    <property type="term" value="P:snRNA modification"/>
    <property type="evidence" value="ECO:0007669"/>
    <property type="project" value="TreeGrafter"/>
</dbReference>
<feature type="domain" description="Bin3-type SAM" evidence="7">
    <location>
        <begin position="50"/>
        <end position="247"/>
    </location>
</feature>
<keyword evidence="3 6" id="KW-0808">Transferase</keyword>
<keyword evidence="2 6" id="KW-0489">Methyltransferase</keyword>
<dbReference type="CDD" id="cd02440">
    <property type="entry name" value="AdoMet_MTases"/>
    <property type="match status" value="1"/>
</dbReference>
<evidence type="ECO:0000256" key="1">
    <source>
        <dbReference type="ARBA" id="ARBA00008361"/>
    </source>
</evidence>
<dbReference type="Proteomes" id="UP000015102">
    <property type="component" value="Unassembled WGS sequence"/>
</dbReference>
<proteinExistence type="inferred from homology"/>
<organism evidence="8 9">
    <name type="scientific">Megaselia scalaris</name>
    <name type="common">Humpbacked fly</name>
    <name type="synonym">Phora scalaris</name>
    <dbReference type="NCBI Taxonomy" id="36166"/>
    <lineage>
        <taxon>Eukaryota</taxon>
        <taxon>Metazoa</taxon>
        <taxon>Ecdysozoa</taxon>
        <taxon>Arthropoda</taxon>
        <taxon>Hexapoda</taxon>
        <taxon>Insecta</taxon>
        <taxon>Pterygota</taxon>
        <taxon>Neoptera</taxon>
        <taxon>Endopterygota</taxon>
        <taxon>Diptera</taxon>
        <taxon>Brachycera</taxon>
        <taxon>Muscomorpha</taxon>
        <taxon>Platypezoidea</taxon>
        <taxon>Phoridae</taxon>
        <taxon>Megaseliini</taxon>
        <taxon>Megaselia</taxon>
    </lineage>
</organism>
<evidence type="ECO:0000256" key="2">
    <source>
        <dbReference type="ARBA" id="ARBA00022603"/>
    </source>
</evidence>
<reference evidence="9" key="1">
    <citation type="submission" date="2013-02" db="EMBL/GenBank/DDBJ databases">
        <authorList>
            <person name="Hughes D."/>
        </authorList>
    </citation>
    <scope>NUCLEOTIDE SEQUENCE</scope>
    <source>
        <strain>Durham</strain>
        <strain evidence="9">NC isolate 2 -- Noor lab</strain>
    </source>
</reference>
<evidence type="ECO:0000256" key="4">
    <source>
        <dbReference type="ARBA" id="ARBA00022691"/>
    </source>
</evidence>
<dbReference type="STRING" id="36166.T1GH14"/>
<sequence>MEELQSSSPKKKLSVTSKLPLKQKSASKNKFIYGNYSRYYNYRNLNEEADPRIEAFLENRDLFDHKRVLDIGCNSGFVTKELSKKTALKEIIGIDIDAGIIQRNTNHIKRLRKGSHSVQNNNNKEFPFNISFVAGNYIVKDEVLLEIEKPQFDLILCLSVTKWFHLNFGDKGLKLAFKRMFLQLNEGGKLVLEAQPYESYNRRKKLTDEIFKNYRNITFFPKDFEKYLLSEEVVLNQSELWNSQNTL</sequence>
<dbReference type="AlphaFoldDB" id="T1GH14"/>
<dbReference type="GO" id="GO:0032259">
    <property type="term" value="P:methylation"/>
    <property type="evidence" value="ECO:0007669"/>
    <property type="project" value="UniProtKB-KW"/>
</dbReference>
<protein>
    <recommendedName>
        <fullName evidence="6">RNA methyltransferase</fullName>
        <ecNumber evidence="6">2.1.1.-</ecNumber>
    </recommendedName>
</protein>
<dbReference type="SUPFAM" id="SSF53335">
    <property type="entry name" value="S-adenosyl-L-methionine-dependent methyltransferases"/>
    <property type="match status" value="1"/>
</dbReference>
<dbReference type="InterPro" id="IPR029063">
    <property type="entry name" value="SAM-dependent_MTases_sf"/>
</dbReference>
<dbReference type="EC" id="2.1.1.-" evidence="6"/>
<reference evidence="8" key="2">
    <citation type="submission" date="2015-06" db="UniProtKB">
        <authorList>
            <consortium name="EnsemblMetazoa"/>
        </authorList>
    </citation>
    <scope>IDENTIFICATION</scope>
</reference>
<dbReference type="Gene3D" id="3.40.50.150">
    <property type="entry name" value="Vaccinia Virus protein VP39"/>
    <property type="match status" value="1"/>
</dbReference>